<name>A0AA96GGX2_9BACT</name>
<dbReference type="Proteomes" id="UP001302494">
    <property type="component" value="Chromosome"/>
</dbReference>
<comment type="similarity">
    <text evidence="1 8 9">Belongs to the universal ribosomal protein uS3 family.</text>
</comment>
<dbReference type="Gene3D" id="3.30.300.20">
    <property type="match status" value="1"/>
</dbReference>
<evidence type="ECO:0000256" key="1">
    <source>
        <dbReference type="ARBA" id="ARBA00010761"/>
    </source>
</evidence>
<dbReference type="CDD" id="cd02412">
    <property type="entry name" value="KH-II_30S_S3"/>
    <property type="match status" value="1"/>
</dbReference>
<comment type="subunit">
    <text evidence="8">Part of the 30S ribosomal subunit. Forms a tight complex with proteins S10 and S14.</text>
</comment>
<dbReference type="InterPro" id="IPR009019">
    <property type="entry name" value="KH_sf_prok-type"/>
</dbReference>
<evidence type="ECO:0000256" key="4">
    <source>
        <dbReference type="ARBA" id="ARBA00022980"/>
    </source>
</evidence>
<dbReference type="HAMAP" id="MF_01309_B">
    <property type="entry name" value="Ribosomal_uS3_B"/>
    <property type="match status" value="1"/>
</dbReference>
<dbReference type="InterPro" id="IPR015946">
    <property type="entry name" value="KH_dom-like_a/b"/>
</dbReference>
<dbReference type="NCBIfam" id="TIGR01009">
    <property type="entry name" value="rpsC_bact"/>
    <property type="match status" value="1"/>
</dbReference>
<dbReference type="InterPro" id="IPR005704">
    <property type="entry name" value="Ribosomal_uS3_bac-typ"/>
</dbReference>
<dbReference type="InterPro" id="IPR001351">
    <property type="entry name" value="Ribosomal_uS3_C"/>
</dbReference>
<dbReference type="PROSITE" id="PS50823">
    <property type="entry name" value="KH_TYPE_2"/>
    <property type="match status" value="1"/>
</dbReference>
<gene>
    <name evidence="8 11" type="primary">rpsC</name>
    <name evidence="11" type="ORF">PQG83_18190</name>
</gene>
<keyword evidence="5 8" id="KW-0687">Ribonucleoprotein</keyword>
<keyword evidence="2 8" id="KW-0699">rRNA-binding</keyword>
<keyword evidence="4 8" id="KW-0689">Ribosomal protein</keyword>
<feature type="domain" description="KH type-2" evidence="10">
    <location>
        <begin position="38"/>
        <end position="106"/>
    </location>
</feature>
<evidence type="ECO:0000256" key="6">
    <source>
        <dbReference type="ARBA" id="ARBA00024998"/>
    </source>
</evidence>
<dbReference type="SUPFAM" id="SSF54821">
    <property type="entry name" value="Ribosomal protein S3 C-terminal domain"/>
    <property type="match status" value="1"/>
</dbReference>
<dbReference type="KEGG" id="nneo:PQG83_18190"/>
<dbReference type="InterPro" id="IPR004044">
    <property type="entry name" value="KH_dom_type_2"/>
</dbReference>
<evidence type="ECO:0000313" key="12">
    <source>
        <dbReference type="Proteomes" id="UP001302494"/>
    </source>
</evidence>
<evidence type="ECO:0000256" key="7">
    <source>
        <dbReference type="ARBA" id="ARBA00035257"/>
    </source>
</evidence>
<evidence type="ECO:0000256" key="2">
    <source>
        <dbReference type="ARBA" id="ARBA00022730"/>
    </source>
</evidence>
<sequence length="221" mass="24927">MGQKTHPYGFRLGYTRTWHSRWYAKKDFAKLLHQDLSIRDVVKKRLYHAGISSVEIERSGNQLKLIIHTARPGIIIGRKGAEVDKLKATLEKEYGNEVFVTVKEIKKPELDAQLVAENIATQLEKRVSFRRALKRSVASALRLGALGIKVYCAGRLGGHEIARTEWYREGRVPLHTLRADVEYGFAEAKTAMGQIGVKAWIFKGDAQIPSLEKSEPSLGFL</sequence>
<dbReference type="PANTHER" id="PTHR11760">
    <property type="entry name" value="30S/40S RIBOSOMAL PROTEIN S3"/>
    <property type="match status" value="1"/>
</dbReference>
<accession>A0AA96GGX2</accession>
<dbReference type="Gene3D" id="3.30.1140.32">
    <property type="entry name" value="Ribosomal protein S3, C-terminal domain"/>
    <property type="match status" value="1"/>
</dbReference>
<comment type="function">
    <text evidence="6 8">Binds the lower part of the 30S subunit head. Binds mRNA in the 70S ribosome, positioning it for translation.</text>
</comment>
<dbReference type="SMART" id="SM00322">
    <property type="entry name" value="KH"/>
    <property type="match status" value="1"/>
</dbReference>
<dbReference type="PROSITE" id="PS00548">
    <property type="entry name" value="RIBOSOMAL_S3"/>
    <property type="match status" value="1"/>
</dbReference>
<dbReference type="InterPro" id="IPR057258">
    <property type="entry name" value="Ribosomal_uS3"/>
</dbReference>
<evidence type="ECO:0000256" key="8">
    <source>
        <dbReference type="HAMAP-Rule" id="MF_01309"/>
    </source>
</evidence>
<reference evidence="11 12" key="1">
    <citation type="submission" date="2023-01" db="EMBL/GenBank/DDBJ databases">
        <title>Cultivation and genomic characterization of new, ubiquitous marine nitrite-oxidizing bacteria from the Nitrospirales.</title>
        <authorList>
            <person name="Mueller A.J."/>
            <person name="Daebeler A."/>
            <person name="Herbold C.W."/>
            <person name="Kirkegaard R.H."/>
            <person name="Daims H."/>
        </authorList>
    </citation>
    <scope>NUCLEOTIDE SEQUENCE [LARGE SCALE GENOMIC DNA]</scope>
    <source>
        <strain evidence="11 12">DK</strain>
    </source>
</reference>
<dbReference type="PANTHER" id="PTHR11760:SF19">
    <property type="entry name" value="SMALL RIBOSOMAL SUBUNIT PROTEIN US3C"/>
    <property type="match status" value="1"/>
</dbReference>
<evidence type="ECO:0000256" key="5">
    <source>
        <dbReference type="ARBA" id="ARBA00023274"/>
    </source>
</evidence>
<protein>
    <recommendedName>
        <fullName evidence="7 8">Small ribosomal subunit protein uS3</fullName>
    </recommendedName>
</protein>
<dbReference type="InterPro" id="IPR004087">
    <property type="entry name" value="KH_dom"/>
</dbReference>
<dbReference type="Pfam" id="PF00189">
    <property type="entry name" value="Ribosomal_S3_C"/>
    <property type="match status" value="1"/>
</dbReference>
<dbReference type="GO" id="GO:0003729">
    <property type="term" value="F:mRNA binding"/>
    <property type="evidence" value="ECO:0007669"/>
    <property type="project" value="UniProtKB-UniRule"/>
</dbReference>
<dbReference type="GO" id="GO:0003735">
    <property type="term" value="F:structural constituent of ribosome"/>
    <property type="evidence" value="ECO:0007669"/>
    <property type="project" value="InterPro"/>
</dbReference>
<evidence type="ECO:0000313" key="11">
    <source>
        <dbReference type="EMBL" id="WNM61656.1"/>
    </source>
</evidence>
<dbReference type="GO" id="GO:0006412">
    <property type="term" value="P:translation"/>
    <property type="evidence" value="ECO:0007669"/>
    <property type="project" value="UniProtKB-UniRule"/>
</dbReference>
<keyword evidence="12" id="KW-1185">Reference proteome</keyword>
<dbReference type="FunFam" id="3.30.300.20:FF:000001">
    <property type="entry name" value="30S ribosomal protein S3"/>
    <property type="match status" value="1"/>
</dbReference>
<evidence type="ECO:0000256" key="9">
    <source>
        <dbReference type="RuleBase" id="RU003624"/>
    </source>
</evidence>
<dbReference type="GO" id="GO:0022627">
    <property type="term" value="C:cytosolic small ribosomal subunit"/>
    <property type="evidence" value="ECO:0007669"/>
    <property type="project" value="TreeGrafter"/>
</dbReference>
<dbReference type="EMBL" id="CP116968">
    <property type="protein sequence ID" value="WNM61656.1"/>
    <property type="molecule type" value="Genomic_DNA"/>
</dbReference>
<dbReference type="InterPro" id="IPR018280">
    <property type="entry name" value="Ribosomal_uS3_CS"/>
</dbReference>
<evidence type="ECO:0000256" key="3">
    <source>
        <dbReference type="ARBA" id="ARBA00022884"/>
    </source>
</evidence>
<keyword evidence="3 8" id="KW-0694">RNA-binding</keyword>
<dbReference type="RefSeq" id="WP_312646262.1">
    <property type="nucleotide sequence ID" value="NZ_CP116968.1"/>
</dbReference>
<dbReference type="SUPFAM" id="SSF54814">
    <property type="entry name" value="Prokaryotic type KH domain (KH-domain type II)"/>
    <property type="match status" value="1"/>
</dbReference>
<dbReference type="AlphaFoldDB" id="A0AA96GGX2"/>
<evidence type="ECO:0000259" key="10">
    <source>
        <dbReference type="PROSITE" id="PS50823"/>
    </source>
</evidence>
<proteinExistence type="inferred from homology"/>
<organism evidence="11 12">
    <name type="scientific">Candidatus Nitrospira neomarina</name>
    <dbReference type="NCBI Taxonomy" id="3020899"/>
    <lineage>
        <taxon>Bacteria</taxon>
        <taxon>Pseudomonadati</taxon>
        <taxon>Nitrospirota</taxon>
        <taxon>Nitrospiria</taxon>
        <taxon>Nitrospirales</taxon>
        <taxon>Nitrospiraceae</taxon>
        <taxon>Nitrospira</taxon>
    </lineage>
</organism>
<dbReference type="InterPro" id="IPR036419">
    <property type="entry name" value="Ribosomal_S3_C_sf"/>
</dbReference>
<dbReference type="Pfam" id="PF07650">
    <property type="entry name" value="KH_2"/>
    <property type="match status" value="1"/>
</dbReference>
<dbReference type="GO" id="GO:0019843">
    <property type="term" value="F:rRNA binding"/>
    <property type="evidence" value="ECO:0007669"/>
    <property type="project" value="UniProtKB-UniRule"/>
</dbReference>